<dbReference type="Pfam" id="PF15919">
    <property type="entry name" value="HicB_lk_antitox"/>
    <property type="match status" value="1"/>
</dbReference>
<evidence type="ECO:0000313" key="3">
    <source>
        <dbReference type="Proteomes" id="UP000243002"/>
    </source>
</evidence>
<protein>
    <submittedName>
        <fullName evidence="2">HicB family protein</fullName>
    </submittedName>
</protein>
<dbReference type="Gene3D" id="3.30.160.250">
    <property type="match status" value="1"/>
</dbReference>
<dbReference type="EMBL" id="PXXO01000005">
    <property type="protein sequence ID" value="PSJ05978.1"/>
    <property type="molecule type" value="Genomic_DNA"/>
</dbReference>
<dbReference type="InterPro" id="IPR035069">
    <property type="entry name" value="TTHA1013/TTHA0281-like"/>
</dbReference>
<sequence>MSYRIRLLETEEGWSVSCLDLPGCHSQGETREEALTSIREAIGLWLEVEAEEAGIKQVETIELAI</sequence>
<dbReference type="Proteomes" id="UP000243002">
    <property type="component" value="Unassembled WGS sequence"/>
</dbReference>
<comment type="caution">
    <text evidence="2">The sequence shown here is derived from an EMBL/GenBank/DDBJ whole genome shotgun (WGS) entry which is preliminary data.</text>
</comment>
<dbReference type="OrthoDB" id="9807959at2"/>
<evidence type="ECO:0000313" key="2">
    <source>
        <dbReference type="EMBL" id="PSJ05978.1"/>
    </source>
</evidence>
<gene>
    <name evidence="2" type="ORF">C7K55_05990</name>
</gene>
<dbReference type="PANTHER" id="PTHR34504">
    <property type="entry name" value="ANTITOXIN HICB"/>
    <property type="match status" value="1"/>
</dbReference>
<organism evidence="2 3">
    <name type="scientific">Cyanobium usitatum str. Tous</name>
    <dbReference type="NCBI Taxonomy" id="2116684"/>
    <lineage>
        <taxon>Bacteria</taxon>
        <taxon>Bacillati</taxon>
        <taxon>Cyanobacteriota</taxon>
        <taxon>Cyanophyceae</taxon>
        <taxon>Synechococcales</taxon>
        <taxon>Prochlorococcaceae</taxon>
        <taxon>Cyanobium</taxon>
    </lineage>
</organism>
<proteinExistence type="predicted"/>
<accession>A0A2P7MXQ8</accession>
<feature type="domain" description="HicB-like antitoxin of toxin-antitoxin system" evidence="1">
    <location>
        <begin position="10"/>
        <end position="53"/>
    </location>
</feature>
<dbReference type="RefSeq" id="WP_106502497.1">
    <property type="nucleotide sequence ID" value="NZ_PXXO01000005.1"/>
</dbReference>
<evidence type="ECO:0000259" key="1">
    <source>
        <dbReference type="Pfam" id="PF15919"/>
    </source>
</evidence>
<dbReference type="InterPro" id="IPR031807">
    <property type="entry name" value="HicB-like"/>
</dbReference>
<reference evidence="2 3" key="1">
    <citation type="journal article" date="2018" name="Environ. Microbiol.">
        <title>Ecological and genomic features of two widespread freshwater picocyanobacteria.</title>
        <authorList>
            <person name="Cabello-Yeves P.J."/>
            <person name="Picazo A."/>
            <person name="Camacho A."/>
            <person name="Callieri C."/>
            <person name="Rosselli R."/>
            <person name="Roda-Garcia J.J."/>
            <person name="Coutinho F.H."/>
            <person name="Rodriguez-Valera F."/>
        </authorList>
    </citation>
    <scope>NUCLEOTIDE SEQUENCE [LARGE SCALE GENOMIC DNA]</scope>
    <source>
        <strain evidence="2 3">Tous</strain>
    </source>
</reference>
<dbReference type="AlphaFoldDB" id="A0A2P7MXQ8"/>
<dbReference type="SUPFAM" id="SSF143100">
    <property type="entry name" value="TTHA1013/TTHA0281-like"/>
    <property type="match status" value="1"/>
</dbReference>
<name>A0A2P7MXQ8_9CYAN</name>
<dbReference type="InterPro" id="IPR051404">
    <property type="entry name" value="TA_system_antitoxin"/>
</dbReference>
<keyword evidence="3" id="KW-1185">Reference proteome</keyword>
<dbReference type="PANTHER" id="PTHR34504:SF2">
    <property type="entry name" value="UPF0150 PROTEIN SSL0259"/>
    <property type="match status" value="1"/>
</dbReference>